<dbReference type="Pfam" id="PF00817">
    <property type="entry name" value="IMS"/>
    <property type="match status" value="1"/>
</dbReference>
<dbReference type="AlphaFoldDB" id="A0A1X7FYE0"/>
<dbReference type="PANTHER" id="PTHR35369">
    <property type="entry name" value="BLR3025 PROTEIN-RELATED"/>
    <property type="match status" value="1"/>
</dbReference>
<dbReference type="InterPro" id="IPR043128">
    <property type="entry name" value="Rev_trsase/Diguanyl_cyclase"/>
</dbReference>
<comment type="similarity">
    <text evidence="1">Belongs to the DNA polymerase type-Y family.</text>
</comment>
<keyword evidence="7" id="KW-1185">Reference proteome</keyword>
<dbReference type="SUPFAM" id="SSF56672">
    <property type="entry name" value="DNA/RNA polymerases"/>
    <property type="match status" value="1"/>
</dbReference>
<dbReference type="Proteomes" id="UP000192934">
    <property type="component" value="Chromosome I"/>
</dbReference>
<protein>
    <submittedName>
        <fullName evidence="6">Protein ImuB</fullName>
    </submittedName>
</protein>
<evidence type="ECO:0000313" key="6">
    <source>
        <dbReference type="EMBL" id="SMF61109.1"/>
    </source>
</evidence>
<keyword evidence="2" id="KW-0227">DNA damage</keyword>
<proteinExistence type="inferred from homology"/>
<evidence type="ECO:0000256" key="3">
    <source>
        <dbReference type="SAM" id="MobiDB-lite"/>
    </source>
</evidence>
<dbReference type="STRING" id="941907.SAMN06295910_0126"/>
<evidence type="ECO:0000256" key="1">
    <source>
        <dbReference type="ARBA" id="ARBA00010945"/>
    </source>
</evidence>
<dbReference type="Gene3D" id="3.40.1170.60">
    <property type="match status" value="1"/>
</dbReference>
<evidence type="ECO:0000313" key="7">
    <source>
        <dbReference type="Proteomes" id="UP000192934"/>
    </source>
</evidence>
<dbReference type="CDD" id="cd03468">
    <property type="entry name" value="PolY_like"/>
    <property type="match status" value="1"/>
</dbReference>
<dbReference type="PANTHER" id="PTHR35369:SF2">
    <property type="entry name" value="BLR3025 PROTEIN"/>
    <property type="match status" value="1"/>
</dbReference>
<feature type="compositionally biased region" description="Basic and acidic residues" evidence="3">
    <location>
        <begin position="1"/>
        <end position="12"/>
    </location>
</feature>
<dbReference type="EMBL" id="LT840185">
    <property type="protein sequence ID" value="SMF61109.1"/>
    <property type="molecule type" value="Genomic_DNA"/>
</dbReference>
<dbReference type="Pfam" id="PF20114">
    <property type="entry name" value="DUF6504"/>
    <property type="match status" value="1"/>
</dbReference>
<dbReference type="InterPro" id="IPR050356">
    <property type="entry name" value="SulA_CellDiv_inhibitor"/>
</dbReference>
<evidence type="ECO:0000259" key="5">
    <source>
        <dbReference type="Pfam" id="PF20114"/>
    </source>
</evidence>
<evidence type="ECO:0000256" key="2">
    <source>
        <dbReference type="ARBA" id="ARBA00022763"/>
    </source>
</evidence>
<sequence>MREMGRRSEHAGHPFRTSPSSKGGGRFPIPVTAAGCGRPTIIVRRSGQRDIITAACPAALALGIAPGMAAAHARALVSGLDVREAAPEADKKLLDRLALHAAQHWTPIASVSGMDGLWLDLAGTTHLFGGEARFCRRVIAFLARLGFTARIAIAGTPGAAHALARHGEADVIRIAPGAEGRAIFDLPLAALRLTPDALDAAARFGIDRIGDLYAMPRGPLARRLGLAAIERLDQARGDVAEPITPLVPPDTPQVRRRLVEPIGTAESIAKVVEDLAADLVALMRERGRGVRLVVLAANRVDGERLHLAIGASRPTRDARHLVRMFTLKLPELDPGLGIEAVTLTVIRDEPLAAEAAGTLIAGGSRRADLAPLVDRLATRAGPESLFRVTSVESDVPERAVQCTPPLVAPHGWPQWKRPVRMLRRPEPLFNVVALMPDHPPRRFTWRARSFRVIAGDGPERVHGEWWRNDREMWAVRDYFRVESEQGARFWLFRRGDGVTAASGDLSWYLHGLFG</sequence>
<feature type="region of interest" description="Disordered" evidence="3">
    <location>
        <begin position="1"/>
        <end position="28"/>
    </location>
</feature>
<reference evidence="7" key="1">
    <citation type="submission" date="2017-04" db="EMBL/GenBank/DDBJ databases">
        <authorList>
            <person name="Varghese N."/>
            <person name="Submissions S."/>
        </authorList>
    </citation>
    <scope>NUCLEOTIDE SEQUENCE [LARGE SCALE GENOMIC DNA]</scope>
    <source>
        <strain evidence="7">Dd16</strain>
    </source>
</reference>
<feature type="domain" description="DUF6504" evidence="5">
    <location>
        <begin position="438"/>
        <end position="509"/>
    </location>
</feature>
<organism evidence="6 7">
    <name type="scientific">Allosphingosinicella indica</name>
    <dbReference type="NCBI Taxonomy" id="941907"/>
    <lineage>
        <taxon>Bacteria</taxon>
        <taxon>Pseudomonadati</taxon>
        <taxon>Pseudomonadota</taxon>
        <taxon>Alphaproteobacteria</taxon>
        <taxon>Sphingomonadales</taxon>
        <taxon>Sphingomonadaceae</taxon>
        <taxon>Allosphingosinicella</taxon>
    </lineage>
</organism>
<dbReference type="InterPro" id="IPR043502">
    <property type="entry name" value="DNA/RNA_pol_sf"/>
</dbReference>
<dbReference type="InterPro" id="IPR001126">
    <property type="entry name" value="UmuC"/>
</dbReference>
<evidence type="ECO:0000259" key="4">
    <source>
        <dbReference type="Pfam" id="PF00817"/>
    </source>
</evidence>
<feature type="domain" description="UmuC" evidence="4">
    <location>
        <begin position="38"/>
        <end position="161"/>
    </location>
</feature>
<gene>
    <name evidence="6" type="ORF">SAMN06295910_0126</name>
</gene>
<dbReference type="GO" id="GO:0006281">
    <property type="term" value="P:DNA repair"/>
    <property type="evidence" value="ECO:0007669"/>
    <property type="project" value="InterPro"/>
</dbReference>
<name>A0A1X7FYE0_9SPHN</name>
<accession>A0A1X7FYE0</accession>
<dbReference type="InterPro" id="IPR045443">
    <property type="entry name" value="DUF6504"/>
</dbReference>
<dbReference type="Gene3D" id="3.30.70.270">
    <property type="match status" value="1"/>
</dbReference>